<evidence type="ECO:0000313" key="1">
    <source>
        <dbReference type="EMBL" id="DAF44407.1"/>
    </source>
</evidence>
<accession>A0A8S5S107</accession>
<protein>
    <submittedName>
        <fullName evidence="1">Uncharacterized protein</fullName>
    </submittedName>
</protein>
<proteinExistence type="predicted"/>
<dbReference type="EMBL" id="BK032511">
    <property type="protein sequence ID" value="DAF44407.1"/>
    <property type="molecule type" value="Genomic_DNA"/>
</dbReference>
<organism evidence="1">
    <name type="scientific">Podoviridae sp. ct8Lf7</name>
    <dbReference type="NCBI Taxonomy" id="2827723"/>
    <lineage>
        <taxon>Viruses</taxon>
        <taxon>Duplodnaviria</taxon>
        <taxon>Heunggongvirae</taxon>
        <taxon>Uroviricota</taxon>
        <taxon>Caudoviricetes</taxon>
    </lineage>
</organism>
<name>A0A8S5S107_9CAUD</name>
<sequence length="32" mass="3571">MSYFIAYNPDPAGVIMFSNFLSNTLSKVRTSV</sequence>
<reference evidence="1" key="1">
    <citation type="journal article" date="2021" name="Proc. Natl. Acad. Sci. U.S.A.">
        <title>A Catalog of Tens of Thousands of Viruses from Human Metagenomes Reveals Hidden Associations with Chronic Diseases.</title>
        <authorList>
            <person name="Tisza M.J."/>
            <person name="Buck C.B."/>
        </authorList>
    </citation>
    <scope>NUCLEOTIDE SEQUENCE</scope>
    <source>
        <strain evidence="1">Ct8Lf7</strain>
    </source>
</reference>